<keyword evidence="4" id="KW-0963">Cytoplasm</keyword>
<gene>
    <name evidence="6" type="ORF">RJ641_012903</name>
</gene>
<organism evidence="6 7">
    <name type="scientific">Dillenia turbinata</name>
    <dbReference type="NCBI Taxonomy" id="194707"/>
    <lineage>
        <taxon>Eukaryota</taxon>
        <taxon>Viridiplantae</taxon>
        <taxon>Streptophyta</taxon>
        <taxon>Embryophyta</taxon>
        <taxon>Tracheophyta</taxon>
        <taxon>Spermatophyta</taxon>
        <taxon>Magnoliopsida</taxon>
        <taxon>eudicotyledons</taxon>
        <taxon>Gunneridae</taxon>
        <taxon>Pentapetalae</taxon>
        <taxon>Dilleniales</taxon>
        <taxon>Dilleniaceae</taxon>
        <taxon>Dillenia</taxon>
    </lineage>
</organism>
<evidence type="ECO:0000256" key="5">
    <source>
        <dbReference type="SAM" id="MobiDB-lite"/>
    </source>
</evidence>
<protein>
    <submittedName>
        <fullName evidence="6">Uncharacterized protein</fullName>
    </submittedName>
</protein>
<proteinExistence type="inferred from homology"/>
<keyword evidence="3" id="KW-0493">Microtubule</keyword>
<evidence type="ECO:0000256" key="1">
    <source>
        <dbReference type="ARBA" id="ARBA00004245"/>
    </source>
</evidence>
<dbReference type="PANTHER" id="PTHR19321:SF3">
    <property type="entry name" value="65-KDA MICROTUBULE-ASSOCIATED PROTEIN 8"/>
    <property type="match status" value="1"/>
</dbReference>
<evidence type="ECO:0000256" key="4">
    <source>
        <dbReference type="ARBA" id="ARBA00023212"/>
    </source>
</evidence>
<comment type="caution">
    <text evidence="6">The sequence shown here is derived from an EMBL/GenBank/DDBJ whole genome shotgun (WGS) entry which is preliminary data.</text>
</comment>
<sequence>MHKQNPQFVCNTGNGTLYTCHPSSNELRGLSRNISDSILVKLRGTVESLEEEKTKRLEKLHHLGKALTNSWNLMDTPDKDCWKFSHVANLLSISSAEVSNPGSLTAHVIQQIELEEEICYRTHMEIPSRSKMDYIINLINNGLGRTDIKSNRRSFQQTSYYGKGGKWMLVREAEHWLEEYNRDENRYSVRREAHKNQKRTQRARIIAHKLPALMDLLMVKTKDWEEERKKTSLYDEEMKKIQNQVVQPENLFWSRPGTSNRGILNGGFSNAVPVNRRPSLCLEQLESKSISSDSESISFIKEEKKARRPKIVSRSHLASHPRDETTSFSPFSGLEI</sequence>
<dbReference type="EMBL" id="JBAMMX010000019">
    <property type="protein sequence ID" value="KAK6922396.1"/>
    <property type="molecule type" value="Genomic_DNA"/>
</dbReference>
<feature type="compositionally biased region" description="Basic residues" evidence="5">
    <location>
        <begin position="306"/>
        <end position="319"/>
    </location>
</feature>
<dbReference type="Gene3D" id="1.20.58.1520">
    <property type="match status" value="1"/>
</dbReference>
<dbReference type="GO" id="GO:0000226">
    <property type="term" value="P:microtubule cytoskeleton organization"/>
    <property type="evidence" value="ECO:0007669"/>
    <property type="project" value="InterPro"/>
</dbReference>
<dbReference type="GO" id="GO:0005819">
    <property type="term" value="C:spindle"/>
    <property type="evidence" value="ECO:0007669"/>
    <property type="project" value="TreeGrafter"/>
</dbReference>
<name>A0AAN8Z2N8_9MAGN</name>
<dbReference type="GO" id="GO:0005737">
    <property type="term" value="C:cytoplasm"/>
    <property type="evidence" value="ECO:0007669"/>
    <property type="project" value="TreeGrafter"/>
</dbReference>
<evidence type="ECO:0000313" key="6">
    <source>
        <dbReference type="EMBL" id="KAK6922396.1"/>
    </source>
</evidence>
<dbReference type="AlphaFoldDB" id="A0AAN8Z2N8"/>
<feature type="region of interest" description="Disordered" evidence="5">
    <location>
        <begin position="296"/>
        <end position="336"/>
    </location>
</feature>
<dbReference type="GO" id="GO:0005874">
    <property type="term" value="C:microtubule"/>
    <property type="evidence" value="ECO:0007669"/>
    <property type="project" value="UniProtKB-KW"/>
</dbReference>
<dbReference type="Pfam" id="PF03999">
    <property type="entry name" value="MAP65_ASE1"/>
    <property type="match status" value="1"/>
</dbReference>
<dbReference type="GO" id="GO:0008017">
    <property type="term" value="F:microtubule binding"/>
    <property type="evidence" value="ECO:0007669"/>
    <property type="project" value="InterPro"/>
</dbReference>
<reference evidence="6 7" key="1">
    <citation type="submission" date="2023-12" db="EMBL/GenBank/DDBJ databases">
        <title>A high-quality genome assembly for Dillenia turbinata (Dilleniales).</title>
        <authorList>
            <person name="Chanderbali A."/>
        </authorList>
    </citation>
    <scope>NUCLEOTIDE SEQUENCE [LARGE SCALE GENOMIC DNA]</scope>
    <source>
        <strain evidence="6">LSX21</strain>
        <tissue evidence="6">Leaf</tissue>
    </source>
</reference>
<comment type="similarity">
    <text evidence="2">Belongs to the MAP65/ASE1 family.</text>
</comment>
<dbReference type="Proteomes" id="UP001370490">
    <property type="component" value="Unassembled WGS sequence"/>
</dbReference>
<evidence type="ECO:0000256" key="3">
    <source>
        <dbReference type="ARBA" id="ARBA00022701"/>
    </source>
</evidence>
<keyword evidence="4" id="KW-0206">Cytoskeleton</keyword>
<evidence type="ECO:0000256" key="2">
    <source>
        <dbReference type="ARBA" id="ARBA00006187"/>
    </source>
</evidence>
<dbReference type="PANTHER" id="PTHR19321">
    <property type="entry name" value="PROTEIN REGULATOR OF CYTOKINESIS 1 PRC1-RELATED"/>
    <property type="match status" value="1"/>
</dbReference>
<keyword evidence="7" id="KW-1185">Reference proteome</keyword>
<comment type="subcellular location">
    <subcellularLocation>
        <location evidence="1">Cytoplasm</location>
        <location evidence="1">Cytoskeleton</location>
    </subcellularLocation>
</comment>
<evidence type="ECO:0000313" key="7">
    <source>
        <dbReference type="Proteomes" id="UP001370490"/>
    </source>
</evidence>
<accession>A0AAN8Z2N8</accession>
<dbReference type="InterPro" id="IPR007145">
    <property type="entry name" value="MAP65_Ase1_PRC1"/>
</dbReference>